<feature type="compositionally biased region" description="Basic residues" evidence="1">
    <location>
        <begin position="53"/>
        <end position="66"/>
    </location>
</feature>
<protein>
    <submittedName>
        <fullName evidence="3">Uncharacterized protein</fullName>
    </submittedName>
</protein>
<name>A0A914UN54_9BILA</name>
<dbReference type="Proteomes" id="UP000887566">
    <property type="component" value="Unplaced"/>
</dbReference>
<accession>A0A914UN54</accession>
<organism evidence="2 3">
    <name type="scientific">Plectus sambesii</name>
    <dbReference type="NCBI Taxonomy" id="2011161"/>
    <lineage>
        <taxon>Eukaryota</taxon>
        <taxon>Metazoa</taxon>
        <taxon>Ecdysozoa</taxon>
        <taxon>Nematoda</taxon>
        <taxon>Chromadorea</taxon>
        <taxon>Plectida</taxon>
        <taxon>Plectina</taxon>
        <taxon>Plectoidea</taxon>
        <taxon>Plectidae</taxon>
        <taxon>Plectus</taxon>
    </lineage>
</organism>
<feature type="region of interest" description="Disordered" evidence="1">
    <location>
        <begin position="1"/>
        <end position="137"/>
    </location>
</feature>
<dbReference type="AlphaFoldDB" id="A0A914UN54"/>
<reference evidence="3" key="1">
    <citation type="submission" date="2022-11" db="UniProtKB">
        <authorList>
            <consortium name="WormBaseParasite"/>
        </authorList>
    </citation>
    <scope>IDENTIFICATION</scope>
</reference>
<dbReference type="WBParaSite" id="PSAMB.scaffold1129size35608.g11182.t1">
    <property type="protein sequence ID" value="PSAMB.scaffold1129size35608.g11182.t1"/>
    <property type="gene ID" value="PSAMB.scaffold1129size35608.g11182"/>
</dbReference>
<evidence type="ECO:0000313" key="3">
    <source>
        <dbReference type="WBParaSite" id="PSAMB.scaffold1129size35608.g11182.t1"/>
    </source>
</evidence>
<proteinExistence type="predicted"/>
<evidence type="ECO:0000313" key="2">
    <source>
        <dbReference type="Proteomes" id="UP000887566"/>
    </source>
</evidence>
<sequence>MSRTDRRGPRREKKAETVGGQSVGSRREQRGWRRPVKAADEGGSGRSTGTKPSKARTGCRRPRRPHPALALPTRARRARPATDRPPETASGRSVDRPDSNRTASAQSDRRRISIEKPAPTPTRAVGRSDKSKSCAAGVRQPPLGVVLFFDAKRRRPATDDGYALMAATEGTAATRHTHPPPTYFHKYTRRNIQQHPV</sequence>
<keyword evidence="2" id="KW-1185">Reference proteome</keyword>
<evidence type="ECO:0000256" key="1">
    <source>
        <dbReference type="SAM" id="MobiDB-lite"/>
    </source>
</evidence>